<keyword evidence="3 5" id="KW-1133">Transmembrane helix</keyword>
<feature type="transmembrane region" description="Helical" evidence="5">
    <location>
        <begin position="124"/>
        <end position="143"/>
    </location>
</feature>
<dbReference type="AlphaFoldDB" id="A0A9W4I1K3"/>
<evidence type="ECO:0000256" key="1">
    <source>
        <dbReference type="ARBA" id="ARBA00004141"/>
    </source>
</evidence>
<feature type="transmembrane region" description="Helical" evidence="5">
    <location>
        <begin position="52"/>
        <end position="69"/>
    </location>
</feature>
<evidence type="ECO:0000256" key="2">
    <source>
        <dbReference type="ARBA" id="ARBA00022692"/>
    </source>
</evidence>
<organism evidence="6 7">
    <name type="scientific">Penicillium salamii</name>
    <dbReference type="NCBI Taxonomy" id="1612424"/>
    <lineage>
        <taxon>Eukaryota</taxon>
        <taxon>Fungi</taxon>
        <taxon>Dikarya</taxon>
        <taxon>Ascomycota</taxon>
        <taxon>Pezizomycotina</taxon>
        <taxon>Eurotiomycetes</taxon>
        <taxon>Eurotiomycetidae</taxon>
        <taxon>Eurotiales</taxon>
        <taxon>Aspergillaceae</taxon>
        <taxon>Penicillium</taxon>
    </lineage>
</organism>
<feature type="transmembrane region" description="Helical" evidence="5">
    <location>
        <begin position="251"/>
        <end position="271"/>
    </location>
</feature>
<feature type="transmembrane region" description="Helical" evidence="5">
    <location>
        <begin position="81"/>
        <end position="104"/>
    </location>
</feature>
<evidence type="ECO:0000313" key="6">
    <source>
        <dbReference type="EMBL" id="CAG8222685.1"/>
    </source>
</evidence>
<name>A0A9W4I1K3_9EURO</name>
<feature type="transmembrane region" description="Helical" evidence="5">
    <location>
        <begin position="20"/>
        <end position="40"/>
    </location>
</feature>
<dbReference type="OrthoDB" id="510325at2759"/>
<feature type="transmembrane region" description="Helical" evidence="5">
    <location>
        <begin position="163"/>
        <end position="186"/>
    </location>
</feature>
<feature type="transmembrane region" description="Helical" evidence="5">
    <location>
        <begin position="206"/>
        <end position="230"/>
    </location>
</feature>
<protein>
    <recommendedName>
        <fullName evidence="8">RTA1 like protein</fullName>
    </recommendedName>
</protein>
<dbReference type="Proteomes" id="UP001152592">
    <property type="component" value="Unassembled WGS sequence"/>
</dbReference>
<comment type="subcellular location">
    <subcellularLocation>
        <location evidence="1">Membrane</location>
        <topology evidence="1">Multi-pass membrane protein</topology>
    </subcellularLocation>
</comment>
<dbReference type="Pfam" id="PF04479">
    <property type="entry name" value="RTA1"/>
    <property type="match status" value="1"/>
</dbReference>
<dbReference type="EMBL" id="CAJVPD010000011">
    <property type="protein sequence ID" value="CAG8222685.1"/>
    <property type="molecule type" value="Genomic_DNA"/>
</dbReference>
<comment type="caution">
    <text evidence="6">The sequence shown here is derived from an EMBL/GenBank/DDBJ whole genome shotgun (WGS) entry which is preliminary data.</text>
</comment>
<evidence type="ECO:0000256" key="5">
    <source>
        <dbReference type="SAM" id="Phobius"/>
    </source>
</evidence>
<evidence type="ECO:0000313" key="7">
    <source>
        <dbReference type="Proteomes" id="UP001152592"/>
    </source>
</evidence>
<evidence type="ECO:0000256" key="4">
    <source>
        <dbReference type="ARBA" id="ARBA00023136"/>
    </source>
</evidence>
<feature type="non-terminal residue" evidence="6">
    <location>
        <position position="1"/>
    </location>
</feature>
<dbReference type="GO" id="GO:0016020">
    <property type="term" value="C:membrane"/>
    <property type="evidence" value="ECO:0007669"/>
    <property type="project" value="UniProtKB-SubCell"/>
</dbReference>
<gene>
    <name evidence="6" type="ORF">PSALAMII_LOCUS105</name>
</gene>
<sequence>KRAPWSPIMTYIGEYGDHLLYPYTPSLITAGIFFVLFLLTNMYHLYQLLANQSWYLLFFVLGGSMIGYVERAIAHSNPEVARIYSLQAIFILLAPALCAASIYMTLERLVSHLHAEESSMLPLSWMKAIFMNTAMVAFLLQAAGSGIMANGKTDDVMTIGRHIVMSGLCVQLAFFALFIPSLIIFYQRYRTHAPAQQAVGTGRINLLHITHTWVTTLFGLYIASVLILVRSIFRLIQYAQGPYGNLLSHEVFLYIFDAFLMFIAMLAMNVFHPSMVLSPQHRADSFSLRTLRILS</sequence>
<keyword evidence="2 5" id="KW-0812">Transmembrane</keyword>
<evidence type="ECO:0000256" key="3">
    <source>
        <dbReference type="ARBA" id="ARBA00022989"/>
    </source>
</evidence>
<dbReference type="PANTHER" id="PTHR31465">
    <property type="entry name" value="PROTEIN RTA1-RELATED"/>
    <property type="match status" value="1"/>
</dbReference>
<evidence type="ECO:0008006" key="8">
    <source>
        <dbReference type="Google" id="ProtNLM"/>
    </source>
</evidence>
<keyword evidence="4 5" id="KW-0472">Membrane</keyword>
<reference evidence="6" key="1">
    <citation type="submission" date="2021-07" db="EMBL/GenBank/DDBJ databases">
        <authorList>
            <person name="Branca A.L. A."/>
        </authorList>
    </citation>
    <scope>NUCLEOTIDE SEQUENCE</scope>
</reference>
<proteinExistence type="predicted"/>
<dbReference type="InterPro" id="IPR007568">
    <property type="entry name" value="RTA1"/>
</dbReference>
<dbReference type="PANTHER" id="PTHR31465:SF1">
    <property type="entry name" value="PROTEIN RTA1-RELATED"/>
    <property type="match status" value="1"/>
</dbReference>
<accession>A0A9W4I1K3</accession>